<proteinExistence type="predicted"/>
<accession>A0A1H6BC84</accession>
<geneLocation type="plasmid" evidence="2">
    <name>unnamed1</name>
</geneLocation>
<dbReference type="Proteomes" id="UP000296733">
    <property type="component" value="Plasmid unnamed1"/>
</dbReference>
<dbReference type="KEGG" id="hlm:DV707_16150"/>
<feature type="domain" description="UDP-N-acetylglucosamine 2-epimerase" evidence="1">
    <location>
        <begin position="25"/>
        <end position="356"/>
    </location>
</feature>
<protein>
    <submittedName>
        <fullName evidence="3">UDP-N-acetylglucosamine 2-epimerase (Non-hydrolysing)</fullName>
    </submittedName>
    <submittedName>
        <fullName evidence="2">UDP-N-acetylglucosamine 2-epimerase (Non-hydrolyzing)</fullName>
        <ecNumber evidence="2">5.1.3.14</ecNumber>
    </submittedName>
</protein>
<evidence type="ECO:0000313" key="4">
    <source>
        <dbReference type="Proteomes" id="UP000236740"/>
    </source>
</evidence>
<keyword evidence="2" id="KW-0614">Plasmid</keyword>
<dbReference type="CDD" id="cd03786">
    <property type="entry name" value="GTB_UDP-GlcNAc_2-Epimerase"/>
    <property type="match status" value="1"/>
</dbReference>
<dbReference type="EMBL" id="FNVN01000004">
    <property type="protein sequence ID" value="SEG58453.1"/>
    <property type="molecule type" value="Genomic_DNA"/>
</dbReference>
<dbReference type="OrthoDB" id="7018at2157"/>
<reference evidence="2 5" key="2">
    <citation type="journal article" date="2019" name="Nat. Commun.">
        <title>A new type of DNA phosphorothioation-based antiviral system in archaea.</title>
        <authorList>
            <person name="Xiong L."/>
            <person name="Liu S."/>
            <person name="Chen S."/>
            <person name="Xiao Y."/>
            <person name="Zhu B."/>
            <person name="Gao Y."/>
            <person name="Zhang Y."/>
            <person name="Chen B."/>
            <person name="Luo J."/>
            <person name="Deng Z."/>
            <person name="Chen X."/>
            <person name="Wang L."/>
            <person name="Chen S."/>
        </authorList>
    </citation>
    <scope>NUCLEOTIDE SEQUENCE [LARGE SCALE GENOMIC DNA]</scope>
    <source>
        <strain evidence="2 5">CGMCC 1.10331</strain>
        <plasmid evidence="2 5">unnamed1</plasmid>
    </source>
</reference>
<dbReference type="EMBL" id="CP031312">
    <property type="protein sequence ID" value="QCC49277.1"/>
    <property type="molecule type" value="Genomic_DNA"/>
</dbReference>
<dbReference type="Proteomes" id="UP000236740">
    <property type="component" value="Unassembled WGS sequence"/>
</dbReference>
<dbReference type="AlphaFoldDB" id="A0A1H6BC84"/>
<gene>
    <name evidence="2" type="ORF">DV707_16150</name>
    <name evidence="3" type="ORF">SAMN04488133_2756</name>
</gene>
<dbReference type="EC" id="5.1.3.14" evidence="2"/>
<dbReference type="PANTHER" id="PTHR43174">
    <property type="entry name" value="UDP-N-ACETYLGLUCOSAMINE 2-EPIMERASE"/>
    <property type="match status" value="1"/>
</dbReference>
<keyword evidence="4" id="KW-1185">Reference proteome</keyword>
<name>A0A1H6BC84_9EURY</name>
<reference evidence="3 4" key="1">
    <citation type="submission" date="2016-10" db="EMBL/GenBank/DDBJ databases">
        <authorList>
            <person name="de Groot N.N."/>
        </authorList>
    </citation>
    <scope>NUCLEOTIDE SEQUENCE [LARGE SCALE GENOMIC DNA]</scope>
    <source>
        <strain evidence="3 4">CGMCC 1.10331</strain>
    </source>
</reference>
<dbReference type="InterPro" id="IPR003331">
    <property type="entry name" value="UDP_GlcNAc_Epimerase_2_dom"/>
</dbReference>
<evidence type="ECO:0000313" key="5">
    <source>
        <dbReference type="Proteomes" id="UP000296733"/>
    </source>
</evidence>
<organism evidence="3 4">
    <name type="scientific">Halobellus limi</name>
    <dbReference type="NCBI Taxonomy" id="699433"/>
    <lineage>
        <taxon>Archaea</taxon>
        <taxon>Methanobacteriati</taxon>
        <taxon>Methanobacteriota</taxon>
        <taxon>Stenosarchaea group</taxon>
        <taxon>Halobacteria</taxon>
        <taxon>Halobacteriales</taxon>
        <taxon>Haloferacaceae</taxon>
        <taxon>Halobellus</taxon>
    </lineage>
</organism>
<evidence type="ECO:0000313" key="2">
    <source>
        <dbReference type="EMBL" id="QCC49277.1"/>
    </source>
</evidence>
<dbReference type="NCBIfam" id="TIGR00236">
    <property type="entry name" value="wecB"/>
    <property type="match status" value="1"/>
</dbReference>
<dbReference type="RefSeq" id="WP_103992441.1">
    <property type="nucleotide sequence ID" value="NZ_CP031312.1"/>
</dbReference>
<evidence type="ECO:0000313" key="3">
    <source>
        <dbReference type="EMBL" id="SEG58453.1"/>
    </source>
</evidence>
<dbReference type="SUPFAM" id="SSF53756">
    <property type="entry name" value="UDP-Glycosyltransferase/glycogen phosphorylase"/>
    <property type="match status" value="1"/>
</dbReference>
<sequence>MTDVAFVLGTRPEIIKLAPVVQACQRLEVEYAIVHTGQHYSDSLDSVFFDQLELPEPDYNLGVGSSSHGEQTGRMLIGVERALTELDPDVVLVQGDTNSVLAGSIAASKMDAELGHVEAGLRSFDRSMPEETNRVVADHVAGYLFAPTEQSKAYLLDEGISEHRITVTGNTVVDALLRNREIARRKSTVLADLGLVDDDFFVMTAHRQENVDDEARFRDLLAGVERAAEAHDATVVYPVHPRARDRLEAFDIDVPERIRTVEPLEYLDFLRLSAAADLVLTDSGGVQEEACILGVPCVTMRDNTERPETIDVGANRLASTDPGQIVAAATEMLLRSGDWENPFGDGDAAERILRTLPLETRSREVAR</sequence>
<dbReference type="GeneID" id="39859652"/>
<dbReference type="Pfam" id="PF02350">
    <property type="entry name" value="Epimerase_2"/>
    <property type="match status" value="1"/>
</dbReference>
<dbReference type="GO" id="GO:0008761">
    <property type="term" value="F:UDP-N-acetylglucosamine 2-epimerase activity"/>
    <property type="evidence" value="ECO:0007669"/>
    <property type="project" value="UniProtKB-EC"/>
</dbReference>
<keyword evidence="2" id="KW-0413">Isomerase</keyword>
<dbReference type="InterPro" id="IPR029767">
    <property type="entry name" value="WecB-like"/>
</dbReference>
<dbReference type="Gene3D" id="3.40.50.2000">
    <property type="entry name" value="Glycogen Phosphorylase B"/>
    <property type="match status" value="2"/>
</dbReference>
<evidence type="ECO:0000259" key="1">
    <source>
        <dbReference type="Pfam" id="PF02350"/>
    </source>
</evidence>
<dbReference type="PANTHER" id="PTHR43174:SF1">
    <property type="entry name" value="UDP-N-ACETYLGLUCOSAMINE 2-EPIMERASE"/>
    <property type="match status" value="1"/>
</dbReference>